<keyword evidence="3" id="KW-1185">Reference proteome</keyword>
<feature type="compositionally biased region" description="Low complexity" evidence="1">
    <location>
        <begin position="362"/>
        <end position="371"/>
    </location>
</feature>
<name>A0ABP0UH61_9BRYO</name>
<evidence type="ECO:0000256" key="1">
    <source>
        <dbReference type="SAM" id="MobiDB-lite"/>
    </source>
</evidence>
<protein>
    <submittedName>
        <fullName evidence="2">Uncharacterized protein</fullName>
    </submittedName>
</protein>
<dbReference type="EMBL" id="OZ019895">
    <property type="protein sequence ID" value="CAK9220665.1"/>
    <property type="molecule type" value="Genomic_DNA"/>
</dbReference>
<gene>
    <name evidence="2" type="ORF">CSSPTR1EN2_LOCUS15570</name>
</gene>
<feature type="compositionally biased region" description="Low complexity" evidence="1">
    <location>
        <begin position="324"/>
        <end position="336"/>
    </location>
</feature>
<feature type="compositionally biased region" description="Low complexity" evidence="1">
    <location>
        <begin position="378"/>
        <end position="395"/>
    </location>
</feature>
<proteinExistence type="predicted"/>
<accession>A0ABP0UH61</accession>
<reference evidence="2" key="1">
    <citation type="submission" date="2024-02" db="EMBL/GenBank/DDBJ databases">
        <authorList>
            <consortium name="ELIXIR-Norway"/>
            <consortium name="Elixir Norway"/>
        </authorList>
    </citation>
    <scope>NUCLEOTIDE SEQUENCE</scope>
</reference>
<feature type="region of interest" description="Disordered" evidence="1">
    <location>
        <begin position="310"/>
        <end position="432"/>
    </location>
</feature>
<dbReference type="Proteomes" id="UP001497512">
    <property type="component" value="Chromosome 3"/>
</dbReference>
<sequence length="432" mass="46911">MQSWEFSESRVQDESIEVAAVFKSLKSDLFLNETEAVFGGAHELVQEFGSRQLPCRSWLRRCAFNWKKKKAPTLQGAKSQLRAAAARHSCTDCLDAAAYDPAPRSTAAPPRHSYSEPSTRANFSSRGRISPTHDQFVRRSCEFVRRTAGENFVKKLESGYNVEEGPRDQCCTPDSNPQLNTRFDGQDFDRGHRGSHNVQEEQDAAGTTLAKARESLWLKCMKQLLLKSPAYGSRNSAATPIKLERPAAAAAAPPQSVCKSNDVLHPGQCTPAKSITLSIPSFDDKPMSAKRMPAAAAAFEKTVPAMIIRPKSLSAPDMSGCGPSSISDMGMASSSSPLRGRKSVTKFSDSSRRSVSLGKVRNNNPPNKNMNRSPSIINNSNNNNNNNNNNSSSSSQMSELHSAVQGAIAHCKKSHTSRAASGQLLHLSQASS</sequence>
<evidence type="ECO:0000313" key="3">
    <source>
        <dbReference type="Proteomes" id="UP001497512"/>
    </source>
</evidence>
<organism evidence="2 3">
    <name type="scientific">Sphagnum troendelagicum</name>
    <dbReference type="NCBI Taxonomy" id="128251"/>
    <lineage>
        <taxon>Eukaryota</taxon>
        <taxon>Viridiplantae</taxon>
        <taxon>Streptophyta</taxon>
        <taxon>Embryophyta</taxon>
        <taxon>Bryophyta</taxon>
        <taxon>Sphagnophytina</taxon>
        <taxon>Sphagnopsida</taxon>
        <taxon>Sphagnales</taxon>
        <taxon>Sphagnaceae</taxon>
        <taxon>Sphagnum</taxon>
    </lineage>
</organism>
<feature type="compositionally biased region" description="Polar residues" evidence="1">
    <location>
        <begin position="115"/>
        <end position="127"/>
    </location>
</feature>
<evidence type="ECO:0000313" key="2">
    <source>
        <dbReference type="EMBL" id="CAK9220665.1"/>
    </source>
</evidence>
<feature type="region of interest" description="Disordered" evidence="1">
    <location>
        <begin position="102"/>
        <end position="129"/>
    </location>
</feature>